<reference evidence="3 4" key="1">
    <citation type="submission" date="2021-03" db="EMBL/GenBank/DDBJ databases">
        <title>Genomic Encyclopedia of Type Strains, Phase III (KMG-III): the genomes of soil and plant-associated and newly described type strains.</title>
        <authorList>
            <person name="Whitman W."/>
        </authorList>
    </citation>
    <scope>NUCLEOTIDE SEQUENCE [LARGE SCALE GENOMIC DNA]</scope>
    <source>
        <strain evidence="3 4">IMMIB AFH-6</strain>
    </source>
</reference>
<evidence type="ECO:0000313" key="4">
    <source>
        <dbReference type="Proteomes" id="UP000781958"/>
    </source>
</evidence>
<organism evidence="3 4">
    <name type="scientific">Azospirillum rugosum</name>
    <dbReference type="NCBI Taxonomy" id="416170"/>
    <lineage>
        <taxon>Bacteria</taxon>
        <taxon>Pseudomonadati</taxon>
        <taxon>Pseudomonadota</taxon>
        <taxon>Alphaproteobacteria</taxon>
        <taxon>Rhodospirillales</taxon>
        <taxon>Azospirillaceae</taxon>
        <taxon>Azospirillum</taxon>
    </lineage>
</organism>
<evidence type="ECO:0000256" key="1">
    <source>
        <dbReference type="ARBA" id="ARBA00022723"/>
    </source>
</evidence>
<dbReference type="InterPro" id="IPR006121">
    <property type="entry name" value="HMA_dom"/>
</dbReference>
<evidence type="ECO:0000313" key="3">
    <source>
        <dbReference type="EMBL" id="MBP2291417.1"/>
    </source>
</evidence>
<dbReference type="Pfam" id="PF00403">
    <property type="entry name" value="HMA"/>
    <property type="match status" value="1"/>
</dbReference>
<dbReference type="Proteomes" id="UP000781958">
    <property type="component" value="Unassembled WGS sequence"/>
</dbReference>
<name>A0ABS4SFY1_9PROT</name>
<dbReference type="InterPro" id="IPR017969">
    <property type="entry name" value="Heavy-metal-associated_CS"/>
</dbReference>
<dbReference type="InterPro" id="IPR036163">
    <property type="entry name" value="HMA_dom_sf"/>
</dbReference>
<proteinExistence type="predicted"/>
<keyword evidence="4" id="KW-1185">Reference proteome</keyword>
<keyword evidence="1" id="KW-0479">Metal-binding</keyword>
<dbReference type="PROSITE" id="PS50846">
    <property type="entry name" value="HMA_2"/>
    <property type="match status" value="1"/>
</dbReference>
<comment type="caution">
    <text evidence="3">The sequence shown here is derived from an EMBL/GenBank/DDBJ whole genome shotgun (WGS) entry which is preliminary data.</text>
</comment>
<sequence length="65" mass="7045">MYTLKVKGMTCGHCAQTVTRALEAMPEVERALVDLDRGEVTVEGKADPMMLTRAITEAGYEVADA</sequence>
<dbReference type="RefSeq" id="WP_209764869.1">
    <property type="nucleotide sequence ID" value="NZ_JAGINP010000003.1"/>
</dbReference>
<dbReference type="PROSITE" id="PS01047">
    <property type="entry name" value="HMA_1"/>
    <property type="match status" value="1"/>
</dbReference>
<feature type="domain" description="HMA" evidence="2">
    <location>
        <begin position="1"/>
        <end position="63"/>
    </location>
</feature>
<protein>
    <submittedName>
        <fullName evidence="3">Copper chaperone</fullName>
    </submittedName>
</protein>
<dbReference type="Gene3D" id="3.30.70.100">
    <property type="match status" value="1"/>
</dbReference>
<evidence type="ECO:0000259" key="2">
    <source>
        <dbReference type="PROSITE" id="PS50846"/>
    </source>
</evidence>
<accession>A0ABS4SFY1</accession>
<dbReference type="CDD" id="cd00371">
    <property type="entry name" value="HMA"/>
    <property type="match status" value="1"/>
</dbReference>
<gene>
    <name evidence="3" type="ORF">J2851_001166</name>
</gene>
<dbReference type="SUPFAM" id="SSF55008">
    <property type="entry name" value="HMA, heavy metal-associated domain"/>
    <property type="match status" value="1"/>
</dbReference>
<dbReference type="EMBL" id="JAGINP010000003">
    <property type="protein sequence ID" value="MBP2291417.1"/>
    <property type="molecule type" value="Genomic_DNA"/>
</dbReference>